<keyword evidence="2" id="KW-0812">Transmembrane</keyword>
<name>A0A2P2IY72_RHIMU</name>
<accession>A0A2P2IY72</accession>
<reference evidence="1" key="1">
    <citation type="submission" date="2018-02" db="EMBL/GenBank/DDBJ databases">
        <title>Rhizophora mucronata_Transcriptome.</title>
        <authorList>
            <person name="Meera S.P."/>
            <person name="Sreeshan A."/>
            <person name="Augustine A."/>
        </authorList>
    </citation>
    <scope>NUCLEOTIDE SEQUENCE</scope>
    <source>
        <tissue evidence="1">Leaf</tissue>
    </source>
</reference>
<evidence type="ECO:0000313" key="2">
    <source>
        <dbReference type="EMBL" id="MBW86146.1"/>
    </source>
</evidence>
<proteinExistence type="predicted"/>
<organism evidence="1">
    <name type="scientific">Rhizophora mucronata</name>
    <name type="common">Asiatic mangrove</name>
    <dbReference type="NCBI Taxonomy" id="61149"/>
    <lineage>
        <taxon>Eukaryota</taxon>
        <taxon>Viridiplantae</taxon>
        <taxon>Streptophyta</taxon>
        <taxon>Embryophyta</taxon>
        <taxon>Tracheophyta</taxon>
        <taxon>Spermatophyta</taxon>
        <taxon>Magnoliopsida</taxon>
        <taxon>eudicotyledons</taxon>
        <taxon>Gunneridae</taxon>
        <taxon>Pentapetalae</taxon>
        <taxon>rosids</taxon>
        <taxon>fabids</taxon>
        <taxon>Malpighiales</taxon>
        <taxon>Rhizophoraceae</taxon>
        <taxon>Rhizophora</taxon>
    </lineage>
</organism>
<sequence length="82" mass="8944">MEPSVNASDGHIDTSFSIALCTIAYFVSFSFQHPMSLTYCSFSDFCNCVHGPRCLRSCATLTEPLIGDNGFPVQVMLLGCKI</sequence>
<dbReference type="EMBL" id="GGEC01005663">
    <property type="protein sequence ID" value="MBW86146.1"/>
    <property type="molecule type" value="Transcribed_RNA"/>
</dbReference>
<keyword evidence="2" id="KW-0472">Membrane</keyword>
<dbReference type="EMBL" id="GGEC01005662">
    <property type="protein sequence ID" value="MBW86145.1"/>
    <property type="molecule type" value="Transcribed_RNA"/>
</dbReference>
<evidence type="ECO:0000313" key="1">
    <source>
        <dbReference type="EMBL" id="MBW86145.1"/>
    </source>
</evidence>
<protein>
    <submittedName>
        <fullName evidence="2">Transmembrane protein 50A-like</fullName>
    </submittedName>
</protein>
<dbReference type="AlphaFoldDB" id="A0A2P2IY72"/>